<dbReference type="RefSeq" id="WP_048184388.1">
    <property type="nucleotide sequence ID" value="NZ_JXOJ01000004.1"/>
</dbReference>
<keyword evidence="1" id="KW-0547">Nucleotide-binding</keyword>
<dbReference type="AlphaFoldDB" id="A0A0H1QXR7"/>
<proteinExistence type="predicted"/>
<protein>
    <submittedName>
        <fullName evidence="1">RNA helicase</fullName>
    </submittedName>
</protein>
<name>A0A0H1QXR7_9EURY</name>
<dbReference type="Pfam" id="PF19131">
    <property type="entry name" value="DUF5814"/>
    <property type="match status" value="1"/>
</dbReference>
<dbReference type="PATRIC" id="fig|1550566.3.peg.1933"/>
<keyword evidence="1" id="KW-0378">Hydrolase</keyword>
<dbReference type="EMBL" id="JXOJ01000004">
    <property type="protein sequence ID" value="KLK87730.1"/>
    <property type="molecule type" value="Genomic_DNA"/>
</dbReference>
<dbReference type="InterPro" id="IPR043852">
    <property type="entry name" value="DUF5814"/>
</dbReference>
<evidence type="ECO:0000313" key="2">
    <source>
        <dbReference type="Proteomes" id="UP000035301"/>
    </source>
</evidence>
<evidence type="ECO:0000313" key="1">
    <source>
        <dbReference type="EMBL" id="KLK87730.1"/>
    </source>
</evidence>
<organism evidence="1 2">
    <name type="scientific">Methanoculleus sediminis</name>
    <dbReference type="NCBI Taxonomy" id="1550566"/>
    <lineage>
        <taxon>Archaea</taxon>
        <taxon>Methanobacteriati</taxon>
        <taxon>Methanobacteriota</taxon>
        <taxon>Stenosarchaea group</taxon>
        <taxon>Methanomicrobia</taxon>
        <taxon>Methanomicrobiales</taxon>
        <taxon>Methanomicrobiaceae</taxon>
        <taxon>Methanoculleus</taxon>
    </lineage>
</organism>
<reference evidence="1 2" key="1">
    <citation type="journal article" date="2015" name="Int. J. Syst. Evol. Microbiol.">
        <title>Methanoculleus sediminis sp. nov., a methanogen from sediments near a submarine mud volcano.</title>
        <authorList>
            <person name="Chen S.C."/>
            <person name="Chen M.F."/>
            <person name="Lai M.C."/>
            <person name="Weng C.Y."/>
            <person name="Wu S.Y."/>
            <person name="Lin S."/>
            <person name="Yang T.F."/>
            <person name="Chen P.C."/>
        </authorList>
    </citation>
    <scope>NUCLEOTIDE SEQUENCE [LARGE SCALE GENOMIC DNA]</scope>
    <source>
        <strain evidence="1 2">S3Fa</strain>
    </source>
</reference>
<dbReference type="Proteomes" id="UP000035301">
    <property type="component" value="Unassembled WGS sequence"/>
</dbReference>
<sequence>MIADKARFRAARKLERAAGFRLPDHVFSGAFLESLGKAIDFENLDRRTHEQLLAFFRDFMDCKCKNAPFCGCPERKFTLTIIEFRELGLDHRQISAHLLDEYGIDLYPADILSFLEDSVHMLEAIRDVAELQGREKLAENAIEHIKKIEH</sequence>
<dbReference type="OrthoDB" id="115795at2157"/>
<keyword evidence="1" id="KW-0067">ATP-binding</keyword>
<dbReference type="GO" id="GO:0004386">
    <property type="term" value="F:helicase activity"/>
    <property type="evidence" value="ECO:0007669"/>
    <property type="project" value="UniProtKB-KW"/>
</dbReference>
<keyword evidence="1" id="KW-0347">Helicase</keyword>
<keyword evidence="2" id="KW-1185">Reference proteome</keyword>
<accession>A0A0H1QXR7</accession>
<comment type="caution">
    <text evidence="1">The sequence shown here is derived from an EMBL/GenBank/DDBJ whole genome shotgun (WGS) entry which is preliminary data.</text>
</comment>
<gene>
    <name evidence="1" type="ORF">SZ63_08895</name>
</gene>
<dbReference type="STRING" id="1550566.SZ63_08895"/>